<dbReference type="GO" id="GO:0045893">
    <property type="term" value="P:positive regulation of DNA-templated transcription"/>
    <property type="evidence" value="ECO:0007669"/>
    <property type="project" value="TreeGrafter"/>
</dbReference>
<sequence length="318" mass="35529">MDELRSWFNVKLKDLGWTGLDDVVDYVSGVEDQEESRVYLQSLLGGDPTTEEFISAFLSKLSEARRKPTACKAEESSSTPPPSRSKSTKRAEKKNRPRGVSSEQAKPEPVLDVSSAEDYMIRVREARRKQIIINCLSCGKIHMTVPFSGTCEFCEVRLLDSVVPTEDAIEQKDRLLEFDRNVAKRTTVLDDDNDFYDSEAMNWMSNDERNQLNKRMESKEQEAERSRREYAVVLDLSGRRVVAAGSASGQEASTETAVADDVTPQGPPRQPAGPLRMAPSASLSGASPQYIRSTLSSDMDSGVRLSRVSHRVQRDEQV</sequence>
<dbReference type="Pfam" id="PF23134">
    <property type="entry name" value="TRIP4_3rd"/>
    <property type="match status" value="1"/>
</dbReference>
<dbReference type="InterPro" id="IPR056993">
    <property type="entry name" value="TRIP4_3rd_dom"/>
</dbReference>
<dbReference type="EMBL" id="JAMWBK010000007">
    <property type="protein sequence ID" value="KAJ8903334.1"/>
    <property type="molecule type" value="Genomic_DNA"/>
</dbReference>
<evidence type="ECO:0000313" key="3">
    <source>
        <dbReference type="EMBL" id="KAJ8903334.1"/>
    </source>
</evidence>
<feature type="region of interest" description="Disordered" evidence="1">
    <location>
        <begin position="68"/>
        <end position="111"/>
    </location>
</feature>
<gene>
    <name evidence="3" type="ORF">NDN08_004442</name>
</gene>
<reference evidence="3 4" key="1">
    <citation type="journal article" date="2023" name="Nat. Commun.">
        <title>Origin of minicircular mitochondrial genomes in red algae.</title>
        <authorList>
            <person name="Lee Y."/>
            <person name="Cho C.H."/>
            <person name="Lee Y.M."/>
            <person name="Park S.I."/>
            <person name="Yang J.H."/>
            <person name="West J.A."/>
            <person name="Bhattacharya D."/>
            <person name="Yoon H.S."/>
        </authorList>
    </citation>
    <scope>NUCLEOTIDE SEQUENCE [LARGE SCALE GENOMIC DNA]</scope>
    <source>
        <strain evidence="3 4">CCMP1338</strain>
        <tissue evidence="3">Whole cell</tissue>
    </source>
</reference>
<evidence type="ECO:0000259" key="2">
    <source>
        <dbReference type="Pfam" id="PF23134"/>
    </source>
</evidence>
<feature type="region of interest" description="Disordered" evidence="1">
    <location>
        <begin position="207"/>
        <end position="227"/>
    </location>
</feature>
<feature type="compositionally biased region" description="Polar residues" evidence="1">
    <location>
        <begin position="247"/>
        <end position="256"/>
    </location>
</feature>
<feature type="compositionally biased region" description="Basic residues" evidence="1">
    <location>
        <begin position="86"/>
        <end position="97"/>
    </location>
</feature>
<feature type="region of interest" description="Disordered" evidence="1">
    <location>
        <begin position="245"/>
        <end position="318"/>
    </location>
</feature>
<dbReference type="PANTHER" id="PTHR12963">
    <property type="entry name" value="THYROID RECEPTOR INTERACTING PROTEIN RELATED"/>
    <property type="match status" value="1"/>
</dbReference>
<accession>A0AAV8ULA5</accession>
<organism evidence="3 4">
    <name type="scientific">Rhodosorus marinus</name>
    <dbReference type="NCBI Taxonomy" id="101924"/>
    <lineage>
        <taxon>Eukaryota</taxon>
        <taxon>Rhodophyta</taxon>
        <taxon>Stylonematophyceae</taxon>
        <taxon>Stylonematales</taxon>
        <taxon>Stylonemataceae</taxon>
        <taxon>Rhodosorus</taxon>
    </lineage>
</organism>
<dbReference type="InterPro" id="IPR039128">
    <property type="entry name" value="TRIP4-like"/>
</dbReference>
<feature type="compositionally biased region" description="Polar residues" evidence="1">
    <location>
        <begin position="281"/>
        <end position="299"/>
    </location>
</feature>
<proteinExistence type="predicted"/>
<dbReference type="Proteomes" id="UP001157974">
    <property type="component" value="Unassembled WGS sequence"/>
</dbReference>
<dbReference type="GO" id="GO:0005634">
    <property type="term" value="C:nucleus"/>
    <property type="evidence" value="ECO:0007669"/>
    <property type="project" value="TreeGrafter"/>
</dbReference>
<dbReference type="PANTHER" id="PTHR12963:SF4">
    <property type="entry name" value="ACTIVATING SIGNAL COINTEGRATOR 1"/>
    <property type="match status" value="1"/>
</dbReference>
<name>A0AAV8ULA5_9RHOD</name>
<dbReference type="AlphaFoldDB" id="A0AAV8ULA5"/>
<evidence type="ECO:0000313" key="4">
    <source>
        <dbReference type="Proteomes" id="UP001157974"/>
    </source>
</evidence>
<evidence type="ECO:0000256" key="1">
    <source>
        <dbReference type="SAM" id="MobiDB-lite"/>
    </source>
</evidence>
<keyword evidence="4" id="KW-1185">Reference proteome</keyword>
<feature type="domain" description="Activating signal cointegrator 1 third" evidence="2">
    <location>
        <begin position="191"/>
        <end position="243"/>
    </location>
</feature>
<comment type="caution">
    <text evidence="3">The sequence shown here is derived from an EMBL/GenBank/DDBJ whole genome shotgun (WGS) entry which is preliminary data.</text>
</comment>
<protein>
    <recommendedName>
        <fullName evidence="2">Activating signal cointegrator 1 third domain-containing protein</fullName>
    </recommendedName>
</protein>